<gene>
    <name evidence="11" type="ORF">F443_13127</name>
</gene>
<evidence type="ECO:0000256" key="2">
    <source>
        <dbReference type="ARBA" id="ARBA00022448"/>
    </source>
</evidence>
<evidence type="ECO:0000256" key="8">
    <source>
        <dbReference type="SAM" id="MobiDB-lite"/>
    </source>
</evidence>
<evidence type="ECO:0000256" key="9">
    <source>
        <dbReference type="SAM" id="Phobius"/>
    </source>
</evidence>
<evidence type="ECO:0000256" key="1">
    <source>
        <dbReference type="ARBA" id="ARBA00004141"/>
    </source>
</evidence>
<dbReference type="InterPro" id="IPR027417">
    <property type="entry name" value="P-loop_NTPase"/>
</dbReference>
<protein>
    <recommendedName>
        <fullName evidence="10">ABC transporter domain-containing protein</fullName>
    </recommendedName>
</protein>
<dbReference type="SMART" id="SM00382">
    <property type="entry name" value="AAA"/>
    <property type="match status" value="1"/>
</dbReference>
<evidence type="ECO:0000313" key="11">
    <source>
        <dbReference type="EMBL" id="ETI41656.1"/>
    </source>
</evidence>
<keyword evidence="7 9" id="KW-0472">Membrane</keyword>
<feature type="transmembrane region" description="Helical" evidence="9">
    <location>
        <begin position="373"/>
        <end position="392"/>
    </location>
</feature>
<keyword evidence="2" id="KW-0813">Transport</keyword>
<dbReference type="Gene3D" id="3.40.50.300">
    <property type="entry name" value="P-loop containing nucleotide triphosphate hydrolases"/>
    <property type="match status" value="1"/>
</dbReference>
<sequence length="508" mass="56660">MEGRTTSTANADKPKQLSYDSGASMMAHGPHELHYHMATKIEAALGHTMPQMDIRFKHLSLSADIVVVDDNSSKHELPTIPNDLKKMFVGPKKRTVRKEILKDISGVFKPGKITLLLGQPGSGKSALMKMLSGRFPIEKNITVEGDVTFNNVPREEVIETLPQLVSYVNQRDKHFPTLTVKETLEFAHKFSGGEFIRRGEELLSKGSEKENLEALEATKAYFNHYPEIVIQQLGLQNCQDTIVGDAMLRGVSGGERKRVTTGEMEFGMKYVSLMDEISTGLDSAATYDIINTQRSVAHTLHKNVVIALLQPSPEVFSLFDDVMILNEGELMYHGPCNQVQEYFERLGFSCPPERDIADYLLDLGTAEQHREEVAAIIGVLVNSVFILFMGFSPPAYAIPSGYKWLYTISPMKFPLSVMVALVFADCDELPTWNATTQMYENVGSNLGCQPMANSPADVGHITVKEYTEEYFGMEHDTIARNFGVVIGCIVVFRILGLLALRFVNHQKR</sequence>
<dbReference type="PROSITE" id="PS50893">
    <property type="entry name" value="ABC_TRANSPORTER_2"/>
    <property type="match status" value="1"/>
</dbReference>
<name>V9ES21_PHYNI</name>
<keyword evidence="12" id="KW-1185">Reference proteome</keyword>
<organism evidence="11 12">
    <name type="scientific">Phytophthora nicotianae P1569</name>
    <dbReference type="NCBI Taxonomy" id="1317065"/>
    <lineage>
        <taxon>Eukaryota</taxon>
        <taxon>Sar</taxon>
        <taxon>Stramenopiles</taxon>
        <taxon>Oomycota</taxon>
        <taxon>Peronosporomycetes</taxon>
        <taxon>Peronosporales</taxon>
        <taxon>Peronosporaceae</taxon>
        <taxon>Phytophthora</taxon>
    </lineage>
</organism>
<dbReference type="GO" id="GO:0005524">
    <property type="term" value="F:ATP binding"/>
    <property type="evidence" value="ECO:0007669"/>
    <property type="project" value="UniProtKB-KW"/>
</dbReference>
<feature type="region of interest" description="Disordered" evidence="8">
    <location>
        <begin position="1"/>
        <end position="24"/>
    </location>
</feature>
<dbReference type="Pfam" id="PF00005">
    <property type="entry name" value="ABC_tran"/>
    <property type="match status" value="1"/>
</dbReference>
<feature type="transmembrane region" description="Helical" evidence="9">
    <location>
        <begin position="482"/>
        <end position="503"/>
    </location>
</feature>
<keyword evidence="4" id="KW-0547">Nucleotide-binding</keyword>
<dbReference type="Proteomes" id="UP000018721">
    <property type="component" value="Unassembled WGS sequence"/>
</dbReference>
<dbReference type="GO" id="GO:0140359">
    <property type="term" value="F:ABC-type transporter activity"/>
    <property type="evidence" value="ECO:0007669"/>
    <property type="project" value="InterPro"/>
</dbReference>
<dbReference type="GO" id="GO:0016887">
    <property type="term" value="F:ATP hydrolysis activity"/>
    <property type="evidence" value="ECO:0007669"/>
    <property type="project" value="InterPro"/>
</dbReference>
<reference evidence="11 12" key="1">
    <citation type="submission" date="2013-11" db="EMBL/GenBank/DDBJ databases">
        <title>The Genome Sequence of Phytophthora parasitica P1569.</title>
        <authorList>
            <consortium name="The Broad Institute Genomics Platform"/>
            <person name="Russ C."/>
            <person name="Tyler B."/>
            <person name="Panabieres F."/>
            <person name="Shan W."/>
            <person name="Tripathy S."/>
            <person name="Grunwald N."/>
            <person name="Machado M."/>
            <person name="Johnson C.S."/>
            <person name="Arredondo F."/>
            <person name="Hong C."/>
            <person name="Coffey M."/>
            <person name="Young S.K."/>
            <person name="Zeng Q."/>
            <person name="Gargeya S."/>
            <person name="Fitzgerald M."/>
            <person name="Abouelleil A."/>
            <person name="Alvarado L."/>
            <person name="Chapman S.B."/>
            <person name="Gainer-Dewar J."/>
            <person name="Goldberg J."/>
            <person name="Griggs A."/>
            <person name="Gujja S."/>
            <person name="Hansen M."/>
            <person name="Howarth C."/>
            <person name="Imamovic A."/>
            <person name="Ireland A."/>
            <person name="Larimer J."/>
            <person name="McCowan C."/>
            <person name="Murphy C."/>
            <person name="Pearson M."/>
            <person name="Poon T.W."/>
            <person name="Priest M."/>
            <person name="Roberts A."/>
            <person name="Saif S."/>
            <person name="Shea T."/>
            <person name="Sykes S."/>
            <person name="Wortman J."/>
            <person name="Nusbaum C."/>
            <person name="Birren B."/>
        </authorList>
    </citation>
    <scope>NUCLEOTIDE SEQUENCE [LARGE SCALE GENOMIC DNA]</scope>
    <source>
        <strain evidence="11 12">P1569</strain>
    </source>
</reference>
<dbReference type="InterPro" id="IPR010929">
    <property type="entry name" value="PDR_CDR_ABC"/>
</dbReference>
<proteinExistence type="predicted"/>
<dbReference type="AlphaFoldDB" id="V9ES21"/>
<keyword evidence="6 9" id="KW-1133">Transmembrane helix</keyword>
<dbReference type="FunFam" id="3.40.50.300:FF:000528">
    <property type="entry name" value="ABC transporter G family member 31"/>
    <property type="match status" value="1"/>
</dbReference>
<dbReference type="GO" id="GO:0016020">
    <property type="term" value="C:membrane"/>
    <property type="evidence" value="ECO:0007669"/>
    <property type="project" value="UniProtKB-SubCell"/>
</dbReference>
<evidence type="ECO:0000256" key="4">
    <source>
        <dbReference type="ARBA" id="ARBA00022741"/>
    </source>
</evidence>
<feature type="compositionally biased region" description="Polar residues" evidence="8">
    <location>
        <begin position="1"/>
        <end position="10"/>
    </location>
</feature>
<evidence type="ECO:0000256" key="6">
    <source>
        <dbReference type="ARBA" id="ARBA00022989"/>
    </source>
</evidence>
<dbReference type="InterPro" id="IPR003439">
    <property type="entry name" value="ABC_transporter-like_ATP-bd"/>
</dbReference>
<evidence type="ECO:0000256" key="3">
    <source>
        <dbReference type="ARBA" id="ARBA00022692"/>
    </source>
</evidence>
<dbReference type="Pfam" id="PF06422">
    <property type="entry name" value="PDR_CDR"/>
    <property type="match status" value="1"/>
</dbReference>
<evidence type="ECO:0000259" key="10">
    <source>
        <dbReference type="PROSITE" id="PS50893"/>
    </source>
</evidence>
<accession>V9ES21</accession>
<comment type="caution">
    <text evidence="11">The sequence shown here is derived from an EMBL/GenBank/DDBJ whole genome shotgun (WGS) entry which is preliminary data.</text>
</comment>
<evidence type="ECO:0000256" key="5">
    <source>
        <dbReference type="ARBA" id="ARBA00022840"/>
    </source>
</evidence>
<evidence type="ECO:0000313" key="12">
    <source>
        <dbReference type="Proteomes" id="UP000018721"/>
    </source>
</evidence>
<comment type="subcellular location">
    <subcellularLocation>
        <location evidence="1">Membrane</location>
        <topology evidence="1">Multi-pass membrane protein</topology>
    </subcellularLocation>
</comment>
<dbReference type="Pfam" id="PF19055">
    <property type="entry name" value="ABC2_membrane_7"/>
    <property type="match status" value="1"/>
</dbReference>
<feature type="domain" description="ABC transporter" evidence="10">
    <location>
        <begin position="84"/>
        <end position="352"/>
    </location>
</feature>
<dbReference type="EMBL" id="ANIZ01002245">
    <property type="protein sequence ID" value="ETI41656.1"/>
    <property type="molecule type" value="Genomic_DNA"/>
</dbReference>
<dbReference type="OrthoDB" id="66620at2759"/>
<dbReference type="InterPro" id="IPR043926">
    <property type="entry name" value="ABCG_dom"/>
</dbReference>
<evidence type="ECO:0000256" key="7">
    <source>
        <dbReference type="ARBA" id="ARBA00023136"/>
    </source>
</evidence>
<dbReference type="eggNOG" id="KOG0065">
    <property type="taxonomic scope" value="Eukaryota"/>
</dbReference>
<dbReference type="InterPro" id="IPR003593">
    <property type="entry name" value="AAA+_ATPase"/>
</dbReference>
<dbReference type="PANTHER" id="PTHR19241">
    <property type="entry name" value="ATP-BINDING CASSETTE TRANSPORTER"/>
    <property type="match status" value="1"/>
</dbReference>
<keyword evidence="5" id="KW-0067">ATP-binding</keyword>
<keyword evidence="3 9" id="KW-0812">Transmembrane</keyword>
<dbReference type="HOGENOM" id="CLU_000604_35_3_1"/>
<dbReference type="SUPFAM" id="SSF52540">
    <property type="entry name" value="P-loop containing nucleoside triphosphate hydrolases"/>
    <property type="match status" value="1"/>
</dbReference>